<dbReference type="RefSeq" id="WP_069644458.1">
    <property type="nucleotide sequence ID" value="NZ_MIJE01000036.1"/>
</dbReference>
<protein>
    <submittedName>
        <fullName evidence="1">Uncharacterized protein</fullName>
    </submittedName>
</protein>
<reference evidence="1 2" key="1">
    <citation type="submission" date="2016-09" db="EMBL/GenBank/DDBJ databases">
        <title>Draft genome sequence for the type strain of Desulfuribacillus alkaliarsenatis AHT28, an obligately anaerobic, sulfidogenic bacterium isolated from Russian soda lake sediments.</title>
        <authorList>
            <person name="Abin C.A."/>
            <person name="Hollibaugh J.T."/>
        </authorList>
    </citation>
    <scope>NUCLEOTIDE SEQUENCE [LARGE SCALE GENOMIC DNA]</scope>
    <source>
        <strain evidence="1 2">AHT28</strain>
    </source>
</reference>
<evidence type="ECO:0000313" key="2">
    <source>
        <dbReference type="Proteomes" id="UP000094296"/>
    </source>
</evidence>
<organism evidence="1 2">
    <name type="scientific">Desulfuribacillus alkaliarsenatis</name>
    <dbReference type="NCBI Taxonomy" id="766136"/>
    <lineage>
        <taxon>Bacteria</taxon>
        <taxon>Bacillati</taxon>
        <taxon>Bacillota</taxon>
        <taxon>Desulfuribacillia</taxon>
        <taxon>Desulfuribacillales</taxon>
        <taxon>Desulfuribacillaceae</taxon>
        <taxon>Desulfuribacillus</taxon>
    </lineage>
</organism>
<keyword evidence="2" id="KW-1185">Reference proteome</keyword>
<dbReference type="AlphaFoldDB" id="A0A1E5FYJ4"/>
<gene>
    <name evidence="1" type="ORF">BHF68_12435</name>
</gene>
<name>A0A1E5FYJ4_9FIRM</name>
<comment type="caution">
    <text evidence="1">The sequence shown here is derived from an EMBL/GenBank/DDBJ whole genome shotgun (WGS) entry which is preliminary data.</text>
</comment>
<dbReference type="STRING" id="766136.BHF68_12435"/>
<dbReference type="Proteomes" id="UP000094296">
    <property type="component" value="Unassembled WGS sequence"/>
</dbReference>
<proteinExistence type="predicted"/>
<accession>A0A1E5FYJ4</accession>
<dbReference type="OrthoDB" id="2965214at2"/>
<dbReference type="EMBL" id="MIJE01000036">
    <property type="protein sequence ID" value="OEF95645.1"/>
    <property type="molecule type" value="Genomic_DNA"/>
</dbReference>
<evidence type="ECO:0000313" key="1">
    <source>
        <dbReference type="EMBL" id="OEF95645.1"/>
    </source>
</evidence>
<sequence length="62" mass="7132">MVEKLDLILSELQKLNSRVTYIEANMATKKDIEDIPFIRQAVLETSEMLSKFLTTISLSMKL</sequence>